<keyword evidence="1" id="KW-0547">Nucleotide-binding</keyword>
<dbReference type="EMBL" id="JBHSPH010000010">
    <property type="protein sequence ID" value="MFC5865017.1"/>
    <property type="molecule type" value="Genomic_DNA"/>
</dbReference>
<evidence type="ECO:0000256" key="1">
    <source>
        <dbReference type="ARBA" id="ARBA00022741"/>
    </source>
</evidence>
<dbReference type="SUPFAM" id="SSF52540">
    <property type="entry name" value="P-loop containing nucleoside triphosphate hydrolases"/>
    <property type="match status" value="1"/>
</dbReference>
<dbReference type="InterPro" id="IPR006935">
    <property type="entry name" value="Helicase/UvrB_N"/>
</dbReference>
<dbReference type="PANTHER" id="PTHR11274">
    <property type="entry name" value="RAD25/XP-B DNA REPAIR HELICASE"/>
    <property type="match status" value="1"/>
</dbReference>
<feature type="domain" description="Helicase C-terminal" evidence="6">
    <location>
        <begin position="529"/>
        <end position="679"/>
    </location>
</feature>
<dbReference type="PROSITE" id="PS51194">
    <property type="entry name" value="HELICASE_CTER"/>
    <property type="match status" value="1"/>
</dbReference>
<gene>
    <name evidence="7" type="ORF">ACFPT7_22100</name>
</gene>
<evidence type="ECO:0000256" key="3">
    <source>
        <dbReference type="ARBA" id="ARBA00022806"/>
    </source>
</evidence>
<dbReference type="CDD" id="cd17926">
    <property type="entry name" value="DEXHc_RE"/>
    <property type="match status" value="1"/>
</dbReference>
<organism evidence="7 8">
    <name type="scientific">Acidicapsa dinghuensis</name>
    <dbReference type="NCBI Taxonomy" id="2218256"/>
    <lineage>
        <taxon>Bacteria</taxon>
        <taxon>Pseudomonadati</taxon>
        <taxon>Acidobacteriota</taxon>
        <taxon>Terriglobia</taxon>
        <taxon>Terriglobales</taxon>
        <taxon>Acidobacteriaceae</taxon>
        <taxon>Acidicapsa</taxon>
    </lineage>
</organism>
<keyword evidence="2" id="KW-0378">Hydrolase</keyword>
<dbReference type="SMART" id="SM00490">
    <property type="entry name" value="HELICc"/>
    <property type="match status" value="1"/>
</dbReference>
<dbReference type="Pfam" id="PF00271">
    <property type="entry name" value="Helicase_C"/>
    <property type="match status" value="1"/>
</dbReference>
<reference evidence="8" key="1">
    <citation type="journal article" date="2019" name="Int. J. Syst. Evol. Microbiol.">
        <title>The Global Catalogue of Microorganisms (GCM) 10K type strain sequencing project: providing services to taxonomists for standard genome sequencing and annotation.</title>
        <authorList>
            <consortium name="The Broad Institute Genomics Platform"/>
            <consortium name="The Broad Institute Genome Sequencing Center for Infectious Disease"/>
            <person name="Wu L."/>
            <person name="Ma J."/>
        </authorList>
    </citation>
    <scope>NUCLEOTIDE SEQUENCE [LARGE SCALE GENOMIC DNA]</scope>
    <source>
        <strain evidence="8">JCM 4087</strain>
    </source>
</reference>
<evidence type="ECO:0000259" key="5">
    <source>
        <dbReference type="PROSITE" id="PS51192"/>
    </source>
</evidence>
<proteinExistence type="predicted"/>
<dbReference type="Pfam" id="PF04851">
    <property type="entry name" value="ResIII"/>
    <property type="match status" value="1"/>
</dbReference>
<sequence length="708" mass="79098">MKLADLALGLQFRSGQHIIARDFYARCLPISSSYSRAVGFFSSSVFLCCPNEFHSFFAAGGRMRLVTSPHLQSADISAIASGYRDSPTLTKTSKLDLLLKPTSILRSRLPEFVSWLIATRRLDIRIALVTDDDTERMIYHEKLGIFEDVTGQYIAFSGSANESRGGLEDNFEVVDIYRSWEKSETRRAQRKKEDYLDLWRSGTPRLEVIPFPVALRLGKLRASNGDDETNSVPSDPKTVAVITNDQKGIEETLGIPGDIALRKHQISAVEAWFKNNGHGMLEMATGSGKTITALSIASTLYNTVGAPLFIIIICPYLHLVYQWREVALDFGLDPIPCAHSTSTWREDLATRLYNAKVGSRRIVSVITTNATFSGEHFQKLMRASGLPLLLIADEVHNLGAEQLRSVLPPSAKFRLGLSATPERWYDDEGTKALISYFGDVVFEYTLAQGLADHILCPYKYYPLLVALTDSEMEQYYKLTIEIARLSGGASSPNQKEPLVEALLIKRARLVATAENKLPLLRSQFISLRGSTHNLVYCGDGTVESPVDSSITRQIEAVVRMLGRDEGMHVARYTADTELSRRSDLRRHFASGALQCLVAIRCLDEGVDIPETRRAFILASSTNPRQFIQRRGRVLRNAPGKEFAEIYDFVVEPPLEVSGPGSPYFNITRSLFSKELDRISEFAALAVNGPEAMHRLLDVRKRMHLLDHE</sequence>
<name>A0ABW1ENY2_9BACT</name>
<evidence type="ECO:0000313" key="8">
    <source>
        <dbReference type="Proteomes" id="UP001596091"/>
    </source>
</evidence>
<dbReference type="InterPro" id="IPR014001">
    <property type="entry name" value="Helicase_ATP-bd"/>
</dbReference>
<dbReference type="Proteomes" id="UP001596091">
    <property type="component" value="Unassembled WGS sequence"/>
</dbReference>
<evidence type="ECO:0000256" key="2">
    <source>
        <dbReference type="ARBA" id="ARBA00022801"/>
    </source>
</evidence>
<evidence type="ECO:0000313" key="7">
    <source>
        <dbReference type="EMBL" id="MFC5865017.1"/>
    </source>
</evidence>
<dbReference type="SMART" id="SM00487">
    <property type="entry name" value="DEXDc"/>
    <property type="match status" value="1"/>
</dbReference>
<dbReference type="Gene3D" id="3.40.50.300">
    <property type="entry name" value="P-loop containing nucleotide triphosphate hydrolases"/>
    <property type="match status" value="2"/>
</dbReference>
<dbReference type="CDD" id="cd09179">
    <property type="entry name" value="PLDc_N_DEXD_a"/>
    <property type="match status" value="1"/>
</dbReference>
<keyword evidence="4" id="KW-0067">ATP-binding</keyword>
<dbReference type="GO" id="GO:0004386">
    <property type="term" value="F:helicase activity"/>
    <property type="evidence" value="ECO:0007669"/>
    <property type="project" value="UniProtKB-KW"/>
</dbReference>
<keyword evidence="8" id="KW-1185">Reference proteome</keyword>
<protein>
    <submittedName>
        <fullName evidence="7">DEAD/DEAH box helicase family protein</fullName>
    </submittedName>
</protein>
<dbReference type="PROSITE" id="PS51192">
    <property type="entry name" value="HELICASE_ATP_BIND_1"/>
    <property type="match status" value="1"/>
</dbReference>
<dbReference type="PANTHER" id="PTHR11274:SF0">
    <property type="entry name" value="GENERAL TRANSCRIPTION AND DNA REPAIR FACTOR IIH HELICASE SUBUNIT XPB"/>
    <property type="match status" value="1"/>
</dbReference>
<keyword evidence="3 7" id="KW-0347">Helicase</keyword>
<comment type="caution">
    <text evidence="7">The sequence shown here is derived from an EMBL/GenBank/DDBJ whole genome shotgun (WGS) entry which is preliminary data.</text>
</comment>
<dbReference type="InterPro" id="IPR027417">
    <property type="entry name" value="P-loop_NTPase"/>
</dbReference>
<dbReference type="InterPro" id="IPR050615">
    <property type="entry name" value="ATP-dep_DNA_Helicase"/>
</dbReference>
<feature type="domain" description="Helicase ATP-binding" evidence="5">
    <location>
        <begin position="270"/>
        <end position="439"/>
    </location>
</feature>
<dbReference type="InterPro" id="IPR001650">
    <property type="entry name" value="Helicase_C-like"/>
</dbReference>
<evidence type="ECO:0000256" key="4">
    <source>
        <dbReference type="ARBA" id="ARBA00022840"/>
    </source>
</evidence>
<accession>A0ABW1ENY2</accession>
<evidence type="ECO:0000259" key="6">
    <source>
        <dbReference type="PROSITE" id="PS51194"/>
    </source>
</evidence>